<evidence type="ECO:0008006" key="3">
    <source>
        <dbReference type="Google" id="ProtNLM"/>
    </source>
</evidence>
<accession>A0A1G6GIJ3</accession>
<proteinExistence type="predicted"/>
<dbReference type="EMBL" id="FMYP01000001">
    <property type="protein sequence ID" value="SDB81006.1"/>
    <property type="molecule type" value="Genomic_DNA"/>
</dbReference>
<dbReference type="STRING" id="1640674.SAMN05216323_100112"/>
<protein>
    <recommendedName>
        <fullName evidence="3">Thioredoxin-like [2Fe-2S] ferredoxin</fullName>
    </recommendedName>
</protein>
<organism evidence="1 2">
    <name type="scientific">Williamwhitmania taraxaci</name>
    <dbReference type="NCBI Taxonomy" id="1640674"/>
    <lineage>
        <taxon>Bacteria</taxon>
        <taxon>Pseudomonadati</taxon>
        <taxon>Bacteroidota</taxon>
        <taxon>Bacteroidia</taxon>
        <taxon>Bacteroidales</taxon>
        <taxon>Williamwhitmaniaceae</taxon>
        <taxon>Williamwhitmania</taxon>
    </lineage>
</organism>
<dbReference type="Gene3D" id="3.40.30.10">
    <property type="entry name" value="Glutaredoxin"/>
    <property type="match status" value="1"/>
</dbReference>
<dbReference type="OrthoDB" id="9807975at2"/>
<sequence>MEKKVTVKVCTGTLCYLMGGADLQLLPERIPAEIMAQVDFKGSTCSGYCNDPANGRAPFADVNGKCISEATIQKVLIAIKDELGGAYHGS</sequence>
<keyword evidence="2" id="KW-1185">Reference proteome</keyword>
<dbReference type="InterPro" id="IPR036249">
    <property type="entry name" value="Thioredoxin-like_sf"/>
</dbReference>
<dbReference type="SUPFAM" id="SSF52833">
    <property type="entry name" value="Thioredoxin-like"/>
    <property type="match status" value="1"/>
</dbReference>
<reference evidence="1 2" key="1">
    <citation type="submission" date="2016-09" db="EMBL/GenBank/DDBJ databases">
        <authorList>
            <person name="Capua I."/>
            <person name="De Benedictis P."/>
            <person name="Joannis T."/>
            <person name="Lombin L.H."/>
            <person name="Cattoli G."/>
        </authorList>
    </citation>
    <scope>NUCLEOTIDE SEQUENCE [LARGE SCALE GENOMIC DNA]</scope>
    <source>
        <strain evidence="1 2">A7P-90m</strain>
    </source>
</reference>
<evidence type="ECO:0000313" key="2">
    <source>
        <dbReference type="Proteomes" id="UP000199452"/>
    </source>
</evidence>
<dbReference type="Proteomes" id="UP000199452">
    <property type="component" value="Unassembled WGS sequence"/>
</dbReference>
<dbReference type="RefSeq" id="WP_125869708.1">
    <property type="nucleotide sequence ID" value="NZ_FMYP01000001.1"/>
</dbReference>
<name>A0A1G6GIJ3_9BACT</name>
<dbReference type="AlphaFoldDB" id="A0A1G6GIJ3"/>
<gene>
    <name evidence="1" type="ORF">SAMN05216323_100112</name>
</gene>
<evidence type="ECO:0000313" key="1">
    <source>
        <dbReference type="EMBL" id="SDB81006.1"/>
    </source>
</evidence>